<accession>A0A327JU89</accession>
<evidence type="ECO:0000256" key="1">
    <source>
        <dbReference type="SAM" id="SignalP"/>
    </source>
</evidence>
<evidence type="ECO:0000313" key="2">
    <source>
        <dbReference type="EMBL" id="RAI30090.1"/>
    </source>
</evidence>
<dbReference type="EMBL" id="NPEV01000001">
    <property type="protein sequence ID" value="RAI30090.1"/>
    <property type="molecule type" value="Genomic_DNA"/>
</dbReference>
<reference evidence="2 3" key="1">
    <citation type="submission" date="2017-07" db="EMBL/GenBank/DDBJ databases">
        <title>Draft Genome Sequences of Select Purple Nonsulfur Bacteria.</title>
        <authorList>
            <person name="Lasarre B."/>
            <person name="Mckinlay J.B."/>
        </authorList>
    </citation>
    <scope>NUCLEOTIDE SEQUENCE [LARGE SCALE GENOMIC DNA]</scope>
    <source>
        <strain evidence="2 3">DSM 11290</strain>
    </source>
</reference>
<dbReference type="RefSeq" id="WP_111432343.1">
    <property type="nucleotide sequence ID" value="NZ_JACIGG010000001.1"/>
</dbReference>
<sequence>MATGGGQRRIEQRPAVRASAAISGALALFLAFSGTAAADPRIDITTMSCAEAADAVEAAGAAIVYYGPRLYKRIVTHRGHCERGEGTAPEHLPTRDEASCFVGYRCERRMRFPGRF</sequence>
<keyword evidence="3" id="KW-1185">Reference proteome</keyword>
<proteinExistence type="predicted"/>
<dbReference type="OrthoDB" id="7870801at2"/>
<feature type="signal peptide" evidence="1">
    <location>
        <begin position="1"/>
        <end position="38"/>
    </location>
</feature>
<protein>
    <submittedName>
        <fullName evidence="2">Uncharacterized protein</fullName>
    </submittedName>
</protein>
<organism evidence="2 3">
    <name type="scientific">Rhodobium orientis</name>
    <dbReference type="NCBI Taxonomy" id="34017"/>
    <lineage>
        <taxon>Bacteria</taxon>
        <taxon>Pseudomonadati</taxon>
        <taxon>Pseudomonadota</taxon>
        <taxon>Alphaproteobacteria</taxon>
        <taxon>Hyphomicrobiales</taxon>
        <taxon>Rhodobiaceae</taxon>
        <taxon>Rhodobium</taxon>
    </lineage>
</organism>
<gene>
    <name evidence="2" type="ORF">CH339_00735</name>
</gene>
<keyword evidence="1" id="KW-0732">Signal</keyword>
<dbReference type="Proteomes" id="UP000249299">
    <property type="component" value="Unassembled WGS sequence"/>
</dbReference>
<comment type="caution">
    <text evidence="2">The sequence shown here is derived from an EMBL/GenBank/DDBJ whole genome shotgun (WGS) entry which is preliminary data.</text>
</comment>
<name>A0A327JU89_9HYPH</name>
<feature type="chain" id="PRO_5016424213" evidence="1">
    <location>
        <begin position="39"/>
        <end position="116"/>
    </location>
</feature>
<dbReference type="AlphaFoldDB" id="A0A327JU89"/>
<evidence type="ECO:0000313" key="3">
    <source>
        <dbReference type="Proteomes" id="UP000249299"/>
    </source>
</evidence>